<feature type="region of interest" description="Disordered" evidence="1">
    <location>
        <begin position="239"/>
        <end position="258"/>
    </location>
</feature>
<sequence length="258" mass="27919">MPGLVLLPTPLAPNTLALGQLLVDPLDPSSTSFTSTSTPALRKPEIQAQYRDVVTHDHEGHFISSISGDLSTLDSHLLMVQADEAEYSSVTSPSASFDALRQDPSARRFLRKMGQQNQPLYYVVGIQKLRNPTFKRAVLQDGTVAEAKNASDPKIRLPSHMRRDSGMDVEQSEAVVGVELMKVMCHVGSPNEPHALSDIGYSWSYHSAKADHDDQLSIGFGSPLSGAELRALAGISSDADLTDDSHFDEPESDGFGGF</sequence>
<accession>A0A6A5XE14</accession>
<protein>
    <submittedName>
        <fullName evidence="2">Uncharacterized protein</fullName>
    </submittedName>
</protein>
<reference evidence="2" key="1">
    <citation type="journal article" date="2020" name="Stud. Mycol.">
        <title>101 Dothideomycetes genomes: a test case for predicting lifestyles and emergence of pathogens.</title>
        <authorList>
            <person name="Haridas S."/>
            <person name="Albert R."/>
            <person name="Binder M."/>
            <person name="Bloem J."/>
            <person name="Labutti K."/>
            <person name="Salamov A."/>
            <person name="Andreopoulos B."/>
            <person name="Baker S."/>
            <person name="Barry K."/>
            <person name="Bills G."/>
            <person name="Bluhm B."/>
            <person name="Cannon C."/>
            <person name="Castanera R."/>
            <person name="Culley D."/>
            <person name="Daum C."/>
            <person name="Ezra D."/>
            <person name="Gonzalez J."/>
            <person name="Henrissat B."/>
            <person name="Kuo A."/>
            <person name="Liang C."/>
            <person name="Lipzen A."/>
            <person name="Lutzoni F."/>
            <person name="Magnuson J."/>
            <person name="Mondo S."/>
            <person name="Nolan M."/>
            <person name="Ohm R."/>
            <person name="Pangilinan J."/>
            <person name="Park H.-J."/>
            <person name="Ramirez L."/>
            <person name="Alfaro M."/>
            <person name="Sun H."/>
            <person name="Tritt A."/>
            <person name="Yoshinaga Y."/>
            <person name="Zwiers L.-H."/>
            <person name="Turgeon B."/>
            <person name="Goodwin S."/>
            <person name="Spatafora J."/>
            <person name="Crous P."/>
            <person name="Grigoriev I."/>
        </authorList>
    </citation>
    <scope>NUCLEOTIDE SEQUENCE</scope>
    <source>
        <strain evidence="2">CBS 175.79</strain>
    </source>
</reference>
<organism evidence="2 3">
    <name type="scientific">Aaosphaeria arxii CBS 175.79</name>
    <dbReference type="NCBI Taxonomy" id="1450172"/>
    <lineage>
        <taxon>Eukaryota</taxon>
        <taxon>Fungi</taxon>
        <taxon>Dikarya</taxon>
        <taxon>Ascomycota</taxon>
        <taxon>Pezizomycotina</taxon>
        <taxon>Dothideomycetes</taxon>
        <taxon>Pleosporomycetidae</taxon>
        <taxon>Pleosporales</taxon>
        <taxon>Pleosporales incertae sedis</taxon>
        <taxon>Aaosphaeria</taxon>
    </lineage>
</organism>
<evidence type="ECO:0000313" key="3">
    <source>
        <dbReference type="Proteomes" id="UP000799778"/>
    </source>
</evidence>
<gene>
    <name evidence="2" type="ORF">BU24DRAFT_496225</name>
</gene>
<dbReference type="AlphaFoldDB" id="A0A6A5XE14"/>
<proteinExistence type="predicted"/>
<dbReference type="EMBL" id="ML978075">
    <property type="protein sequence ID" value="KAF2011103.1"/>
    <property type="molecule type" value="Genomic_DNA"/>
</dbReference>
<dbReference type="GeneID" id="54291581"/>
<dbReference type="RefSeq" id="XP_033379442.1">
    <property type="nucleotide sequence ID" value="XM_033534184.1"/>
</dbReference>
<dbReference type="Proteomes" id="UP000799778">
    <property type="component" value="Unassembled WGS sequence"/>
</dbReference>
<dbReference type="OrthoDB" id="3694634at2759"/>
<evidence type="ECO:0000313" key="2">
    <source>
        <dbReference type="EMBL" id="KAF2011103.1"/>
    </source>
</evidence>
<keyword evidence="3" id="KW-1185">Reference proteome</keyword>
<evidence type="ECO:0000256" key="1">
    <source>
        <dbReference type="SAM" id="MobiDB-lite"/>
    </source>
</evidence>
<name>A0A6A5XE14_9PLEO</name>